<gene>
    <name evidence="1" type="ORF">EZS28_040140</name>
</gene>
<proteinExistence type="predicted"/>
<dbReference type="Proteomes" id="UP000324800">
    <property type="component" value="Unassembled WGS sequence"/>
</dbReference>
<evidence type="ECO:0000313" key="2">
    <source>
        <dbReference type="Proteomes" id="UP000324800"/>
    </source>
</evidence>
<organism evidence="1 2">
    <name type="scientific">Streblomastix strix</name>
    <dbReference type="NCBI Taxonomy" id="222440"/>
    <lineage>
        <taxon>Eukaryota</taxon>
        <taxon>Metamonada</taxon>
        <taxon>Preaxostyla</taxon>
        <taxon>Oxymonadida</taxon>
        <taxon>Streblomastigidae</taxon>
        <taxon>Streblomastix</taxon>
    </lineage>
</organism>
<protein>
    <submittedName>
        <fullName evidence="1">Uncharacterized protein</fullName>
    </submittedName>
</protein>
<evidence type="ECO:0000313" key="1">
    <source>
        <dbReference type="EMBL" id="KAA6364333.1"/>
    </source>
</evidence>
<dbReference type="EMBL" id="SNRW01021789">
    <property type="protein sequence ID" value="KAA6364333.1"/>
    <property type="molecule type" value="Genomic_DNA"/>
</dbReference>
<accession>A0A5J4U243</accession>
<sequence length="108" mass="12594">MTLFEPITANITIAIEALESLHIDWHEMTQTETEFVTLKANSVFEISTHEPWIIRRKEDGFIPKFSKNNSGYFVQKKTGVQIVYLSDSNDRRVAINVNKFKRQHNIIN</sequence>
<comment type="caution">
    <text evidence="1">The sequence shown here is derived from an EMBL/GenBank/DDBJ whole genome shotgun (WGS) entry which is preliminary data.</text>
</comment>
<reference evidence="1 2" key="1">
    <citation type="submission" date="2019-03" db="EMBL/GenBank/DDBJ databases">
        <title>Single cell metagenomics reveals metabolic interactions within the superorganism composed of flagellate Streblomastix strix and complex community of Bacteroidetes bacteria on its surface.</title>
        <authorList>
            <person name="Treitli S.C."/>
            <person name="Kolisko M."/>
            <person name="Husnik F."/>
            <person name="Keeling P."/>
            <person name="Hampl V."/>
        </authorList>
    </citation>
    <scope>NUCLEOTIDE SEQUENCE [LARGE SCALE GENOMIC DNA]</scope>
    <source>
        <strain evidence="1">ST1C</strain>
    </source>
</reference>
<dbReference type="AlphaFoldDB" id="A0A5J4U243"/>
<name>A0A5J4U243_9EUKA</name>